<feature type="binding site" evidence="9">
    <location>
        <position position="305"/>
    </location>
    <ligand>
        <name>Mg(2+)</name>
        <dbReference type="ChEBI" id="CHEBI:18420"/>
        <label>1</label>
    </ligand>
</feature>
<dbReference type="NCBIfam" id="TIGR00633">
    <property type="entry name" value="xth"/>
    <property type="match status" value="1"/>
</dbReference>
<evidence type="ECO:0000256" key="10">
    <source>
        <dbReference type="PIRSR" id="PIRSR604808-3"/>
    </source>
</evidence>
<proteinExistence type="inferred from homology"/>
<evidence type="ECO:0000256" key="4">
    <source>
        <dbReference type="ARBA" id="ARBA00022801"/>
    </source>
</evidence>
<keyword evidence="2 9" id="KW-0479">Metal-binding</keyword>
<gene>
    <name evidence="15" type="ORF">P691DRAFT_778957</name>
</gene>
<evidence type="ECO:0000313" key="15">
    <source>
        <dbReference type="EMBL" id="KAF9443310.1"/>
    </source>
</evidence>
<dbReference type="PROSITE" id="PS51435">
    <property type="entry name" value="AP_NUCLEASE_F1_4"/>
    <property type="match status" value="1"/>
</dbReference>
<dbReference type="GO" id="GO:0006284">
    <property type="term" value="P:base-excision repair"/>
    <property type="evidence" value="ECO:0007669"/>
    <property type="project" value="TreeGrafter"/>
</dbReference>
<evidence type="ECO:0000256" key="1">
    <source>
        <dbReference type="ARBA" id="ARBA00007092"/>
    </source>
</evidence>
<feature type="binding site" evidence="9">
    <location>
        <position position="306"/>
    </location>
    <ligand>
        <name>Mg(2+)</name>
        <dbReference type="ChEBI" id="CHEBI:18420"/>
        <label>1</label>
    </ligand>
</feature>
<dbReference type="AlphaFoldDB" id="A0A9P5X3E1"/>
<sequence length="640" mass="71208">MRILTWNINGIRTIPQYHPWNTLKSHDEILDRLEADIICFQEMKSSRLALPKSVALPPSYHSFFSFPTKRSGYSGVATYTRIKTVVPVKAEEGLTGYIQPKPPFSPVERVSAFDKYPPQQLDDDELDFKHLDSEGRAITVDFGLFVLINVYCPNDGTGTEERDKYKMDYHRLLEARVRGLIEEGRDVIVLGDINACAAVIDHCEGNIIVARGKAAGLEGEDGFWATGYRGQLRNWLQREDGTGGPMVDVVRRFWPDRKGMYTCWNTKISARDTNYGTRIDYILITPGLLPWIKAADVQQHVKGSDHCPVFIDLHDQIIMHDSSVVKLVDVVGVKGKLEGPNEPPRLAAKFWEEHSGKQTLLDNFFGKNKKTSEGVVSVSPTPQPSDKIDQHEGTSNSQSCISEGTLSPEGVRVSAPDSPTTTSSPTTVQSPSITNSQMFKRQLALHDQPIQSTPKRQKLSEKKTNKKTKGGTGQSKLSSFFIKPATSQTSPASSFKEKKGEKSNQPQSLTDVIDDGDECLTLMQEFADSSQGSTSELNGEAKQAWNSLLAPVHPPNCAIHGEPTKEFTVSKQGPNKGKKFFLCSRPVGPGWDKGKAERLREEVNPMYRCNFFQWSSEWRKQAKKTMSASVGARDSDSQPP</sequence>
<evidence type="ECO:0000256" key="5">
    <source>
        <dbReference type="ARBA" id="ARBA00022833"/>
    </source>
</evidence>
<feature type="region of interest" description="Disordered" evidence="13">
    <location>
        <begin position="372"/>
        <end position="433"/>
    </location>
</feature>
<feature type="active site" evidence="8">
    <location>
        <position position="151"/>
    </location>
</feature>
<keyword evidence="9" id="KW-0464">Manganese</keyword>
<dbReference type="GO" id="GO:0008311">
    <property type="term" value="F:double-stranded DNA 3'-5' DNA exonuclease activity"/>
    <property type="evidence" value="ECO:0007669"/>
    <property type="project" value="TreeGrafter"/>
</dbReference>
<feature type="binding site" evidence="9">
    <location>
        <position position="7"/>
    </location>
    <ligand>
        <name>Mg(2+)</name>
        <dbReference type="ChEBI" id="CHEBI:18420"/>
        <label>1</label>
    </ligand>
</feature>
<feature type="active site" description="Proton acceptor" evidence="8">
    <location>
        <position position="306"/>
    </location>
</feature>
<keyword evidence="6 9" id="KW-0460">Magnesium</keyword>
<dbReference type="OrthoDB" id="391817at2759"/>
<evidence type="ECO:0000256" key="3">
    <source>
        <dbReference type="ARBA" id="ARBA00022771"/>
    </source>
</evidence>
<feature type="binding site" evidence="9">
    <location>
        <position position="42"/>
    </location>
    <ligand>
        <name>Mg(2+)</name>
        <dbReference type="ChEBI" id="CHEBI:18420"/>
        <label>1</label>
    </ligand>
</feature>
<feature type="binding site" evidence="9">
    <location>
        <position position="192"/>
    </location>
    <ligand>
        <name>Mg(2+)</name>
        <dbReference type="ChEBI" id="CHEBI:18420"/>
        <label>1</label>
    </ligand>
</feature>
<keyword evidence="12" id="KW-0227">DNA damage</keyword>
<dbReference type="SUPFAM" id="SSF56219">
    <property type="entry name" value="DNase I-like"/>
    <property type="match status" value="1"/>
</dbReference>
<feature type="binding site" evidence="9">
    <location>
        <position position="194"/>
    </location>
    <ligand>
        <name>Mg(2+)</name>
        <dbReference type="ChEBI" id="CHEBI:18420"/>
        <label>1</label>
    </ligand>
</feature>
<protein>
    <recommendedName>
        <fullName evidence="12">DNA-(apurinic or apyrimidinic site) endonuclease</fullName>
        <ecNumber evidence="12">3.1.-.-</ecNumber>
    </recommendedName>
</protein>
<dbReference type="EC" id="3.1.-.-" evidence="12"/>
<name>A0A9P5X3E1_9AGAR</name>
<dbReference type="PROSITE" id="PS51999">
    <property type="entry name" value="ZF_GRF"/>
    <property type="match status" value="1"/>
</dbReference>
<keyword evidence="3 11" id="KW-0863">Zinc-finger</keyword>
<feature type="compositionally biased region" description="Polar residues" evidence="13">
    <location>
        <begin position="393"/>
        <end position="405"/>
    </location>
</feature>
<evidence type="ECO:0000259" key="14">
    <source>
        <dbReference type="PROSITE" id="PS51999"/>
    </source>
</evidence>
<dbReference type="GO" id="GO:0005634">
    <property type="term" value="C:nucleus"/>
    <property type="evidence" value="ECO:0007669"/>
    <property type="project" value="TreeGrafter"/>
</dbReference>
<keyword evidence="12" id="KW-0234">DNA repair</keyword>
<dbReference type="GO" id="GO:0008270">
    <property type="term" value="F:zinc ion binding"/>
    <property type="evidence" value="ECO:0007669"/>
    <property type="project" value="UniProtKB-KW"/>
</dbReference>
<evidence type="ECO:0000256" key="6">
    <source>
        <dbReference type="ARBA" id="ARBA00022842"/>
    </source>
</evidence>
<feature type="site" description="Interaction with DNA substrate" evidence="10">
    <location>
        <position position="306"/>
    </location>
</feature>
<dbReference type="Pfam" id="PF03372">
    <property type="entry name" value="Exo_endo_phos"/>
    <property type="match status" value="1"/>
</dbReference>
<feature type="compositionally biased region" description="Low complexity" evidence="13">
    <location>
        <begin position="414"/>
        <end position="433"/>
    </location>
</feature>
<feature type="site" description="Important for catalytic activity" evidence="10">
    <location>
        <position position="280"/>
    </location>
</feature>
<dbReference type="Gene3D" id="3.60.10.10">
    <property type="entry name" value="Endonuclease/exonuclease/phosphatase"/>
    <property type="match status" value="1"/>
</dbReference>
<accession>A0A9P5X3E1</accession>
<feature type="domain" description="GRF-type" evidence="14">
    <location>
        <begin position="557"/>
        <end position="618"/>
    </location>
</feature>
<comment type="caution">
    <text evidence="15">The sequence shown here is derived from an EMBL/GenBank/DDBJ whole genome shotgun (WGS) entry which is preliminary data.</text>
</comment>
<dbReference type="Proteomes" id="UP000807342">
    <property type="component" value="Unassembled WGS sequence"/>
</dbReference>
<evidence type="ECO:0000256" key="7">
    <source>
        <dbReference type="ARBA" id="ARBA00023242"/>
    </source>
</evidence>
<evidence type="ECO:0000256" key="11">
    <source>
        <dbReference type="PROSITE-ProRule" id="PRU01343"/>
    </source>
</evidence>
<comment type="cofactor">
    <cofactor evidence="9 12">
        <name>Mg(2+)</name>
        <dbReference type="ChEBI" id="CHEBI:18420"/>
    </cofactor>
    <cofactor evidence="9 12">
        <name>Mn(2+)</name>
        <dbReference type="ChEBI" id="CHEBI:29035"/>
    </cofactor>
    <text evidence="9 12">Probably binds two magnesium or manganese ions per subunit.</text>
</comment>
<keyword evidence="4" id="KW-0378">Hydrolase</keyword>
<dbReference type="CDD" id="cd09088">
    <property type="entry name" value="Ape2-like_AP-endo"/>
    <property type="match status" value="1"/>
</dbReference>
<feature type="region of interest" description="Disordered" evidence="13">
    <location>
        <begin position="445"/>
        <end position="512"/>
    </location>
</feature>
<evidence type="ECO:0000256" key="8">
    <source>
        <dbReference type="PIRSR" id="PIRSR604808-1"/>
    </source>
</evidence>
<organism evidence="15 16">
    <name type="scientific">Macrolepiota fuliginosa MF-IS2</name>
    <dbReference type="NCBI Taxonomy" id="1400762"/>
    <lineage>
        <taxon>Eukaryota</taxon>
        <taxon>Fungi</taxon>
        <taxon>Dikarya</taxon>
        <taxon>Basidiomycota</taxon>
        <taxon>Agaricomycotina</taxon>
        <taxon>Agaricomycetes</taxon>
        <taxon>Agaricomycetidae</taxon>
        <taxon>Agaricales</taxon>
        <taxon>Agaricineae</taxon>
        <taxon>Agaricaceae</taxon>
        <taxon>Macrolepiota</taxon>
    </lineage>
</organism>
<comment type="similarity">
    <text evidence="1 12">Belongs to the DNA repair enzymes AP/ExoA family.</text>
</comment>
<dbReference type="GO" id="GO:0003906">
    <property type="term" value="F:DNA-(apurinic or apyrimidinic site) endonuclease activity"/>
    <property type="evidence" value="ECO:0007669"/>
    <property type="project" value="TreeGrafter"/>
</dbReference>
<dbReference type="PANTHER" id="PTHR22748">
    <property type="entry name" value="AP ENDONUCLEASE"/>
    <property type="match status" value="1"/>
</dbReference>
<evidence type="ECO:0000256" key="13">
    <source>
        <dbReference type="SAM" id="MobiDB-lite"/>
    </source>
</evidence>
<keyword evidence="5" id="KW-0862">Zinc</keyword>
<dbReference type="GO" id="GO:0008081">
    <property type="term" value="F:phosphoric diester hydrolase activity"/>
    <property type="evidence" value="ECO:0007669"/>
    <property type="project" value="TreeGrafter"/>
</dbReference>
<keyword evidence="7" id="KW-0539">Nucleus</keyword>
<dbReference type="InterPro" id="IPR004808">
    <property type="entry name" value="AP_endonuc_1"/>
</dbReference>
<keyword evidence="16" id="KW-1185">Reference proteome</keyword>
<dbReference type="InterPro" id="IPR036691">
    <property type="entry name" value="Endo/exonu/phosph_ase_sf"/>
</dbReference>
<dbReference type="InterPro" id="IPR005135">
    <property type="entry name" value="Endo/exonuclease/phosphatase"/>
</dbReference>
<reference evidence="15" key="1">
    <citation type="submission" date="2020-11" db="EMBL/GenBank/DDBJ databases">
        <authorList>
            <consortium name="DOE Joint Genome Institute"/>
            <person name="Ahrendt S."/>
            <person name="Riley R."/>
            <person name="Andreopoulos W."/>
            <person name="Labutti K."/>
            <person name="Pangilinan J."/>
            <person name="Ruiz-Duenas F.J."/>
            <person name="Barrasa J.M."/>
            <person name="Sanchez-Garcia M."/>
            <person name="Camarero S."/>
            <person name="Miyauchi S."/>
            <person name="Serrano A."/>
            <person name="Linde D."/>
            <person name="Babiker R."/>
            <person name="Drula E."/>
            <person name="Ayuso-Fernandez I."/>
            <person name="Pacheco R."/>
            <person name="Padilla G."/>
            <person name="Ferreira P."/>
            <person name="Barriuso J."/>
            <person name="Kellner H."/>
            <person name="Castanera R."/>
            <person name="Alfaro M."/>
            <person name="Ramirez L."/>
            <person name="Pisabarro A.G."/>
            <person name="Kuo A."/>
            <person name="Tritt A."/>
            <person name="Lipzen A."/>
            <person name="He G."/>
            <person name="Yan M."/>
            <person name="Ng V."/>
            <person name="Cullen D."/>
            <person name="Martin F."/>
            <person name="Rosso M.-N."/>
            <person name="Henrissat B."/>
            <person name="Hibbett D."/>
            <person name="Martinez A.T."/>
            <person name="Grigoriev I.V."/>
        </authorList>
    </citation>
    <scope>NUCLEOTIDE SEQUENCE</scope>
    <source>
        <strain evidence="15">MF-IS2</strain>
    </source>
</reference>
<feature type="active site" description="Proton donor/acceptor" evidence="8">
    <location>
        <position position="192"/>
    </location>
</feature>
<evidence type="ECO:0000256" key="2">
    <source>
        <dbReference type="ARBA" id="ARBA00022723"/>
    </source>
</evidence>
<evidence type="ECO:0000256" key="9">
    <source>
        <dbReference type="PIRSR" id="PIRSR604808-2"/>
    </source>
</evidence>
<dbReference type="EMBL" id="MU151491">
    <property type="protein sequence ID" value="KAF9443310.1"/>
    <property type="molecule type" value="Genomic_DNA"/>
</dbReference>
<dbReference type="InterPro" id="IPR010666">
    <property type="entry name" value="Znf_GRF"/>
</dbReference>
<evidence type="ECO:0000313" key="16">
    <source>
        <dbReference type="Proteomes" id="UP000807342"/>
    </source>
</evidence>
<dbReference type="PANTHER" id="PTHR22748:SF4">
    <property type="entry name" value="DNA-(APURINIC OR APYRIMIDINIC SITE) ENDONUCLEASE 2"/>
    <property type="match status" value="1"/>
</dbReference>
<dbReference type="Pfam" id="PF06839">
    <property type="entry name" value="Zn_ribbon_GRF"/>
    <property type="match status" value="1"/>
</dbReference>
<feature type="site" description="Transition state stabilizer" evidence="10">
    <location>
        <position position="194"/>
    </location>
</feature>
<evidence type="ECO:0000256" key="12">
    <source>
        <dbReference type="RuleBase" id="RU362131"/>
    </source>
</evidence>